<protein>
    <submittedName>
        <fullName evidence="1">DUF3781 domain-containing protein</fullName>
    </submittedName>
</protein>
<dbReference type="Pfam" id="PF12636">
    <property type="entry name" value="DUF3781"/>
    <property type="match status" value="1"/>
</dbReference>
<proteinExistence type="predicted"/>
<sequence length="49" mass="5725">MDDSLKATINEKFCYTKLVYERINRKLGLYLSPQEIESLTSLDIKTDKV</sequence>
<accession>A0A7D4JP15</accession>
<name>A0A7D4JP15_9BACT</name>
<reference evidence="1 2" key="1">
    <citation type="submission" date="2020-05" db="EMBL/GenBank/DDBJ databases">
        <title>FDA dAtabase for Regulatory Grade micrObial Sequences (FDA-ARGOS): Supporting development and validation of Infectious Disease Dx tests.</title>
        <authorList>
            <person name="Moreno J."/>
            <person name="Tallon L."/>
            <person name="Sadzewicz L."/>
            <person name="Zhao X."/>
            <person name="Vavikolanu K."/>
            <person name="Mehta A."/>
            <person name="Aluvathingal J."/>
            <person name="Nadendla S."/>
            <person name="Myers T."/>
            <person name="Yan Y."/>
            <person name="Sichtig H."/>
        </authorList>
    </citation>
    <scope>NUCLEOTIDE SEQUENCE [LARGE SCALE GENOMIC DNA]</scope>
    <source>
        <strain evidence="1 2">FDAARGOS_760</strain>
    </source>
</reference>
<gene>
    <name evidence="1" type="ORF">FIU21_02495</name>
</gene>
<dbReference type="EMBL" id="CP054010">
    <property type="protein sequence ID" value="QKH88359.1"/>
    <property type="molecule type" value="Genomic_DNA"/>
</dbReference>
<organism evidence="1 2">
    <name type="scientific">Prevotella melaninogenica</name>
    <dbReference type="NCBI Taxonomy" id="28132"/>
    <lineage>
        <taxon>Bacteria</taxon>
        <taxon>Pseudomonadati</taxon>
        <taxon>Bacteroidota</taxon>
        <taxon>Bacteroidia</taxon>
        <taxon>Bacteroidales</taxon>
        <taxon>Prevotellaceae</taxon>
        <taxon>Prevotella</taxon>
    </lineage>
</organism>
<evidence type="ECO:0000313" key="1">
    <source>
        <dbReference type="EMBL" id="QKH88359.1"/>
    </source>
</evidence>
<evidence type="ECO:0000313" key="2">
    <source>
        <dbReference type="Proteomes" id="UP000500843"/>
    </source>
</evidence>
<dbReference type="InterPro" id="IPR024229">
    <property type="entry name" value="DUF3781"/>
</dbReference>
<dbReference type="AlphaFoldDB" id="A0A7D4JP15"/>
<dbReference type="Proteomes" id="UP000500843">
    <property type="component" value="Chromosome 1"/>
</dbReference>